<reference evidence="1" key="2">
    <citation type="submission" date="2021-04" db="EMBL/GenBank/DDBJ databases">
        <authorList>
            <person name="Gilroy R."/>
        </authorList>
    </citation>
    <scope>NUCLEOTIDE SEQUENCE</scope>
    <source>
        <strain evidence="1">ChiHjej12B11-1927</strain>
    </source>
</reference>
<evidence type="ECO:0000313" key="1">
    <source>
        <dbReference type="EMBL" id="HIX36395.1"/>
    </source>
</evidence>
<proteinExistence type="predicted"/>
<accession>A0A9D2AM11</accession>
<evidence type="ECO:0000313" key="2">
    <source>
        <dbReference type="Proteomes" id="UP000824230"/>
    </source>
</evidence>
<dbReference type="Pfam" id="PF00300">
    <property type="entry name" value="His_Phos_1"/>
    <property type="match status" value="1"/>
</dbReference>
<dbReference type="Gene3D" id="3.40.50.1240">
    <property type="entry name" value="Phosphoglycerate mutase-like"/>
    <property type="match status" value="1"/>
</dbReference>
<comment type="caution">
    <text evidence="1">The sequence shown here is derived from an EMBL/GenBank/DDBJ whole genome shotgun (WGS) entry which is preliminary data.</text>
</comment>
<dbReference type="AlphaFoldDB" id="A0A9D2AM11"/>
<sequence length="47" mass="5618">KEYQGKNVLLISHGGVCRIIRTYFIDMTNEEFFNYTLKNGKLEEYEL</sequence>
<gene>
    <name evidence="1" type="ORF">H9738_00780</name>
</gene>
<reference evidence="1" key="1">
    <citation type="journal article" date="2021" name="PeerJ">
        <title>Extensive microbial diversity within the chicken gut microbiome revealed by metagenomics and culture.</title>
        <authorList>
            <person name="Gilroy R."/>
            <person name="Ravi A."/>
            <person name="Getino M."/>
            <person name="Pursley I."/>
            <person name="Horton D.L."/>
            <person name="Alikhan N.F."/>
            <person name="Baker D."/>
            <person name="Gharbi K."/>
            <person name="Hall N."/>
            <person name="Watson M."/>
            <person name="Adriaenssens E.M."/>
            <person name="Foster-Nyarko E."/>
            <person name="Jarju S."/>
            <person name="Secka A."/>
            <person name="Antonio M."/>
            <person name="Oren A."/>
            <person name="Chaudhuri R.R."/>
            <person name="La Ragione R."/>
            <person name="Hildebrand F."/>
            <person name="Pallen M.J."/>
        </authorList>
    </citation>
    <scope>NUCLEOTIDE SEQUENCE</scope>
    <source>
        <strain evidence="1">ChiHjej12B11-1927</strain>
    </source>
</reference>
<feature type="non-terminal residue" evidence="1">
    <location>
        <position position="1"/>
    </location>
</feature>
<protein>
    <submittedName>
        <fullName evidence="1">Histidine phosphatase family protein</fullName>
    </submittedName>
</protein>
<dbReference type="InterPro" id="IPR013078">
    <property type="entry name" value="His_Pase_superF_clade-1"/>
</dbReference>
<name>A0A9D2AM11_9FIRM</name>
<dbReference type="EMBL" id="DXFG01000021">
    <property type="protein sequence ID" value="HIX36395.1"/>
    <property type="molecule type" value="Genomic_DNA"/>
</dbReference>
<organism evidence="1 2">
    <name type="scientific">Candidatus Blautia pullistercoris</name>
    <dbReference type="NCBI Taxonomy" id="2838499"/>
    <lineage>
        <taxon>Bacteria</taxon>
        <taxon>Bacillati</taxon>
        <taxon>Bacillota</taxon>
        <taxon>Clostridia</taxon>
        <taxon>Lachnospirales</taxon>
        <taxon>Lachnospiraceae</taxon>
        <taxon>Blautia</taxon>
    </lineage>
</organism>
<dbReference type="SUPFAM" id="SSF53254">
    <property type="entry name" value="Phosphoglycerate mutase-like"/>
    <property type="match status" value="1"/>
</dbReference>
<dbReference type="InterPro" id="IPR029033">
    <property type="entry name" value="His_PPase_superfam"/>
</dbReference>
<dbReference type="Proteomes" id="UP000824230">
    <property type="component" value="Unassembled WGS sequence"/>
</dbReference>